<evidence type="ECO:0000256" key="1">
    <source>
        <dbReference type="SAM" id="Phobius"/>
    </source>
</evidence>
<dbReference type="PANTHER" id="PTHR30273">
    <property type="entry name" value="PERIPLASMIC SIGNAL SENSOR AND SIGMA FACTOR ACTIVATOR FECR-RELATED"/>
    <property type="match status" value="1"/>
</dbReference>
<comment type="caution">
    <text evidence="4">The sequence shown here is derived from an EMBL/GenBank/DDBJ whole genome shotgun (WGS) entry which is preliminary data.</text>
</comment>
<feature type="transmembrane region" description="Helical" evidence="1">
    <location>
        <begin position="90"/>
        <end position="110"/>
    </location>
</feature>
<protein>
    <submittedName>
        <fullName evidence="4">Iron dicitrate transport regulator FecR</fullName>
    </submittedName>
</protein>
<dbReference type="PANTHER" id="PTHR30273:SF2">
    <property type="entry name" value="PROTEIN FECR"/>
    <property type="match status" value="1"/>
</dbReference>
<keyword evidence="1" id="KW-0472">Membrane</keyword>
<dbReference type="Pfam" id="PF04773">
    <property type="entry name" value="FecR"/>
    <property type="match status" value="1"/>
</dbReference>
<keyword evidence="1" id="KW-1133">Transmembrane helix</keyword>
<sequence length="334" mass="36279">MTEHHPDTERRELEAADWFARLSRTPIETEELTRFQRWSRDPDNLAAYNDIEDISRAVRGLRDDPVMRAAAHHALAQPPERARRNFRGAWWAWGAGLAFAAVVSGAVLVLRPGVSDTYSTRVGEISSLRLDDGSQVRLNTDSTLRVRFTNGQRRVELLRGEAYFEVAHDTARPFVVAAGSAQVRAIGTAFDVRRAGDKVRIVLAEGRVRVTDRTTSRKDGWALNPGQGLVLSKAAGAPEPTTVDVAAATSWRTGTLTFHNVTLAAVVDELNRYSNTKIVLEASAPRELVVSGAFQAGDTAEFTSAASLLYGLTARKLPGGEVALSAPAAPGPRT</sequence>
<dbReference type="AlphaFoldDB" id="A0A2T9K9X1"/>
<dbReference type="OrthoDB" id="9798846at2"/>
<organism evidence="4 5">
    <name type="scientific">Caulobacter endophyticus</name>
    <dbReference type="NCBI Taxonomy" id="2172652"/>
    <lineage>
        <taxon>Bacteria</taxon>
        <taxon>Pseudomonadati</taxon>
        <taxon>Pseudomonadota</taxon>
        <taxon>Alphaproteobacteria</taxon>
        <taxon>Caulobacterales</taxon>
        <taxon>Caulobacteraceae</taxon>
        <taxon>Caulobacter</taxon>
    </lineage>
</organism>
<dbReference type="PIRSF" id="PIRSF018266">
    <property type="entry name" value="FecR"/>
    <property type="match status" value="1"/>
</dbReference>
<evidence type="ECO:0000259" key="2">
    <source>
        <dbReference type="Pfam" id="PF04773"/>
    </source>
</evidence>
<dbReference type="Gene3D" id="2.60.120.1440">
    <property type="match status" value="1"/>
</dbReference>
<proteinExistence type="predicted"/>
<dbReference type="InterPro" id="IPR032623">
    <property type="entry name" value="FecR_N"/>
</dbReference>
<dbReference type="InterPro" id="IPR006860">
    <property type="entry name" value="FecR"/>
</dbReference>
<dbReference type="Proteomes" id="UP000245073">
    <property type="component" value="Unassembled WGS sequence"/>
</dbReference>
<accession>A0A2T9K9X1</accession>
<evidence type="ECO:0000313" key="4">
    <source>
        <dbReference type="EMBL" id="PVM92765.1"/>
    </source>
</evidence>
<dbReference type="GO" id="GO:0016989">
    <property type="term" value="F:sigma factor antagonist activity"/>
    <property type="evidence" value="ECO:0007669"/>
    <property type="project" value="TreeGrafter"/>
</dbReference>
<dbReference type="InterPro" id="IPR012373">
    <property type="entry name" value="Ferrdict_sens_TM"/>
</dbReference>
<feature type="domain" description="FecR N-terminal" evidence="3">
    <location>
        <begin position="14"/>
        <end position="53"/>
    </location>
</feature>
<evidence type="ECO:0000313" key="5">
    <source>
        <dbReference type="Proteomes" id="UP000245073"/>
    </source>
</evidence>
<keyword evidence="5" id="KW-1185">Reference proteome</keyword>
<reference evidence="4 5" key="1">
    <citation type="submission" date="2018-04" db="EMBL/GenBank/DDBJ databases">
        <title>The genome sequence of Caulobacter sp. 744.</title>
        <authorList>
            <person name="Gao J."/>
            <person name="Sun J."/>
        </authorList>
    </citation>
    <scope>NUCLEOTIDE SEQUENCE [LARGE SCALE GENOMIC DNA]</scope>
    <source>
        <strain evidence="4 5">774</strain>
    </source>
</reference>
<evidence type="ECO:0000259" key="3">
    <source>
        <dbReference type="Pfam" id="PF16220"/>
    </source>
</evidence>
<dbReference type="Gene3D" id="3.55.50.30">
    <property type="match status" value="1"/>
</dbReference>
<gene>
    <name evidence="4" type="ORF">DDF67_05215</name>
</gene>
<feature type="domain" description="FecR protein" evidence="2">
    <location>
        <begin position="116"/>
        <end position="209"/>
    </location>
</feature>
<name>A0A2T9K9X1_9CAUL</name>
<keyword evidence="1" id="KW-0812">Transmembrane</keyword>
<dbReference type="Pfam" id="PF16220">
    <property type="entry name" value="DUF4880"/>
    <property type="match status" value="1"/>
</dbReference>
<dbReference type="RefSeq" id="WP_109099873.1">
    <property type="nucleotide sequence ID" value="NZ_QDKQ01000024.1"/>
</dbReference>
<dbReference type="EMBL" id="QDKQ01000024">
    <property type="protein sequence ID" value="PVM92765.1"/>
    <property type="molecule type" value="Genomic_DNA"/>
</dbReference>